<dbReference type="OrthoDB" id="2333706at2759"/>
<keyword evidence="4" id="KW-1185">Reference proteome</keyword>
<evidence type="ECO:0000313" key="3">
    <source>
        <dbReference type="EMBL" id="KAG2200000.1"/>
    </source>
</evidence>
<proteinExistence type="predicted"/>
<accession>A0A8H7UY21</accession>
<dbReference type="InterPro" id="IPR009003">
    <property type="entry name" value="Peptidase_S1_PA"/>
</dbReference>
<dbReference type="Proteomes" id="UP000603453">
    <property type="component" value="Unassembled WGS sequence"/>
</dbReference>
<feature type="chain" id="PRO_5034094561" description="Peptidase S1 domain-containing protein" evidence="2">
    <location>
        <begin position="22"/>
        <end position="467"/>
    </location>
</feature>
<dbReference type="SUPFAM" id="SSF50494">
    <property type="entry name" value="Trypsin-like serine proteases"/>
    <property type="match status" value="1"/>
</dbReference>
<feature type="region of interest" description="Disordered" evidence="1">
    <location>
        <begin position="185"/>
        <end position="217"/>
    </location>
</feature>
<evidence type="ECO:0008006" key="5">
    <source>
        <dbReference type="Google" id="ProtNLM"/>
    </source>
</evidence>
<comment type="caution">
    <text evidence="3">The sequence shown here is derived from an EMBL/GenBank/DDBJ whole genome shotgun (WGS) entry which is preliminary data.</text>
</comment>
<dbReference type="Pfam" id="PF13365">
    <property type="entry name" value="Trypsin_2"/>
    <property type="match status" value="1"/>
</dbReference>
<dbReference type="AlphaFoldDB" id="A0A8H7UY21"/>
<dbReference type="PANTHER" id="PTHR36234">
    <property type="entry name" value="LYSYL ENDOPEPTIDASE"/>
    <property type="match status" value="1"/>
</dbReference>
<dbReference type="PANTHER" id="PTHR36234:SF5">
    <property type="entry name" value="LYSYL ENDOPEPTIDASE"/>
    <property type="match status" value="1"/>
</dbReference>
<evidence type="ECO:0000256" key="1">
    <source>
        <dbReference type="SAM" id="MobiDB-lite"/>
    </source>
</evidence>
<sequence length="467" mass="52738">MITFGYLPILLLLIFVMRANGQVSTAGHFQSYIGQSSLRDELIHHHIPTPRFLNDNDKPQKLLKPYRFAKSIPVSISFDHASTVFINRHGDWRWQIKLSSPGAISLSLIFDQWWIPEHSEVYVYNHEEILGAFTAFPSNKASNQFATTPLKGDSITIEYYSPAHVRKLPRIRISRLVYGFKSLPHHPQQRDEMNYPQEDNSQQHVMKRKRRPQSGKCNVDASCDAAASSWSKEARSVAVLLTDENQVYCTGVLLNNAEHDGRQLLLTAYHCTGSSNPATDIVMFNHQRRSCNGYRQIMSSKSDTLHGLNWLAGSVISDYALFELQEPIPEHYDVYLAGWSTIDEPSPPLVGIHHPSGDFKKLSIYNGHLLPACWSECPDKDHWKVEHWTRGTTEPGSSGSPLFDANHRVVGQLHGGSASCWNKNGYDVYGSFSASWKNGLSFYLDPKNQTNAFGDIAIDGVYLNKLH</sequence>
<reference evidence="3" key="1">
    <citation type="submission" date="2020-12" db="EMBL/GenBank/DDBJ databases">
        <title>Metabolic potential, ecology and presence of endohyphal bacteria is reflected in genomic diversity of Mucoromycotina.</title>
        <authorList>
            <person name="Muszewska A."/>
            <person name="Okrasinska A."/>
            <person name="Steczkiewicz K."/>
            <person name="Drgas O."/>
            <person name="Orlowska M."/>
            <person name="Perlinska-Lenart U."/>
            <person name="Aleksandrzak-Piekarczyk T."/>
            <person name="Szatraj K."/>
            <person name="Zielenkiewicz U."/>
            <person name="Pilsyk S."/>
            <person name="Malc E."/>
            <person name="Mieczkowski P."/>
            <person name="Kruszewska J.S."/>
            <person name="Biernat P."/>
            <person name="Pawlowska J."/>
        </authorList>
    </citation>
    <scope>NUCLEOTIDE SEQUENCE</scope>
    <source>
        <strain evidence="3">WA0000017839</strain>
    </source>
</reference>
<evidence type="ECO:0000313" key="4">
    <source>
        <dbReference type="Proteomes" id="UP000603453"/>
    </source>
</evidence>
<dbReference type="Gene3D" id="2.40.10.10">
    <property type="entry name" value="Trypsin-like serine proteases"/>
    <property type="match status" value="2"/>
</dbReference>
<keyword evidence="2" id="KW-0732">Signal</keyword>
<feature type="signal peptide" evidence="2">
    <location>
        <begin position="1"/>
        <end position="21"/>
    </location>
</feature>
<evidence type="ECO:0000256" key="2">
    <source>
        <dbReference type="SAM" id="SignalP"/>
    </source>
</evidence>
<dbReference type="InterPro" id="IPR043504">
    <property type="entry name" value="Peptidase_S1_PA_chymotrypsin"/>
</dbReference>
<name>A0A8H7UY21_9FUNG</name>
<dbReference type="EMBL" id="JAEPRD010000089">
    <property type="protein sequence ID" value="KAG2200000.1"/>
    <property type="molecule type" value="Genomic_DNA"/>
</dbReference>
<organism evidence="3 4">
    <name type="scientific">Mucor saturninus</name>
    <dbReference type="NCBI Taxonomy" id="64648"/>
    <lineage>
        <taxon>Eukaryota</taxon>
        <taxon>Fungi</taxon>
        <taxon>Fungi incertae sedis</taxon>
        <taxon>Mucoromycota</taxon>
        <taxon>Mucoromycotina</taxon>
        <taxon>Mucoromycetes</taxon>
        <taxon>Mucorales</taxon>
        <taxon>Mucorineae</taxon>
        <taxon>Mucoraceae</taxon>
        <taxon>Mucor</taxon>
    </lineage>
</organism>
<protein>
    <recommendedName>
        <fullName evidence="5">Peptidase S1 domain-containing protein</fullName>
    </recommendedName>
</protein>
<gene>
    <name evidence="3" type="ORF">INT47_000350</name>
</gene>